<dbReference type="InterPro" id="IPR038584">
    <property type="entry name" value="Ribosomal_bL33_sf"/>
</dbReference>
<dbReference type="RefSeq" id="XP_020438720.1">
    <property type="nucleotide sequence ID" value="XM_020571446.1"/>
</dbReference>
<dbReference type="Pfam" id="PF00471">
    <property type="entry name" value="Ribosomal_L33"/>
    <property type="match status" value="1"/>
</dbReference>
<dbReference type="Gene3D" id="2.20.28.120">
    <property type="entry name" value="Ribosomal protein L33"/>
    <property type="match status" value="1"/>
</dbReference>
<dbReference type="EMBL" id="ADBJ01000002">
    <property type="protein sequence ID" value="EFA86615.1"/>
    <property type="molecule type" value="Genomic_DNA"/>
</dbReference>
<dbReference type="AlphaFoldDB" id="D3AWE2"/>
<keyword evidence="2 4" id="KW-0689">Ribosomal protein</keyword>
<comment type="caution">
    <text evidence="4">The sequence shown here is derived from an EMBL/GenBank/DDBJ whole genome shotgun (WGS) entry which is preliminary data.</text>
</comment>
<dbReference type="GO" id="GO:0015934">
    <property type="term" value="C:large ribosomal subunit"/>
    <property type="evidence" value="ECO:0007669"/>
    <property type="project" value="TreeGrafter"/>
</dbReference>
<dbReference type="GO" id="GO:0006412">
    <property type="term" value="P:translation"/>
    <property type="evidence" value="ECO:0007669"/>
    <property type="project" value="InterPro"/>
</dbReference>
<dbReference type="FunCoup" id="D3AWE2">
    <property type="interactions" value="24"/>
</dbReference>
<proteinExistence type="inferred from homology"/>
<evidence type="ECO:0000256" key="1">
    <source>
        <dbReference type="ARBA" id="ARBA00007596"/>
    </source>
</evidence>
<protein>
    <submittedName>
        <fullName evidence="4">Ribosomal protein L33, mitochondrial</fullName>
    </submittedName>
</protein>
<keyword evidence="5" id="KW-1185">Reference proteome</keyword>
<dbReference type="GeneID" id="31355950"/>
<comment type="similarity">
    <text evidence="1">Belongs to the bacterial ribosomal protein bL33 family.</text>
</comment>
<dbReference type="GO" id="GO:0005737">
    <property type="term" value="C:cytoplasm"/>
    <property type="evidence" value="ECO:0007669"/>
    <property type="project" value="UniProtKB-ARBA"/>
</dbReference>
<dbReference type="NCBIfam" id="TIGR01023">
    <property type="entry name" value="rpmG_bact"/>
    <property type="match status" value="1"/>
</dbReference>
<reference evidence="4 5" key="1">
    <citation type="journal article" date="2011" name="Genome Res.">
        <title>Phylogeny-wide analysis of social amoeba genomes highlights ancient origins for complex intercellular communication.</title>
        <authorList>
            <person name="Heidel A.J."/>
            <person name="Lawal H.M."/>
            <person name="Felder M."/>
            <person name="Schilde C."/>
            <person name="Helps N.R."/>
            <person name="Tunggal B."/>
            <person name="Rivero F."/>
            <person name="John U."/>
            <person name="Schleicher M."/>
            <person name="Eichinger L."/>
            <person name="Platzer M."/>
            <person name="Noegel A.A."/>
            <person name="Schaap P."/>
            <person name="Gloeckner G."/>
        </authorList>
    </citation>
    <scope>NUCLEOTIDE SEQUENCE [LARGE SCALE GENOMIC DNA]</scope>
    <source>
        <strain evidence="5">ATCC 26659 / Pp 5 / PN500</strain>
    </source>
</reference>
<sequence length="64" mass="7216">MAPAPTKISTVIIKMVSLANTGFYYTTTKSAKLSTRKLLLRKYDPVVQQHVLFKVQLDLAFESL</sequence>
<accession>D3AWE2</accession>
<dbReference type="Proteomes" id="UP000001396">
    <property type="component" value="Unassembled WGS sequence"/>
</dbReference>
<dbReference type="InParanoid" id="D3AWE2"/>
<dbReference type="InterPro" id="IPR001705">
    <property type="entry name" value="Ribosomal_bL33"/>
</dbReference>
<evidence type="ECO:0000256" key="2">
    <source>
        <dbReference type="ARBA" id="ARBA00022980"/>
    </source>
</evidence>
<dbReference type="STRING" id="670386.D3AWE2"/>
<evidence type="ECO:0000256" key="3">
    <source>
        <dbReference type="ARBA" id="ARBA00023274"/>
    </source>
</evidence>
<dbReference type="GO" id="GO:0003735">
    <property type="term" value="F:structural constituent of ribosome"/>
    <property type="evidence" value="ECO:0007669"/>
    <property type="project" value="InterPro"/>
</dbReference>
<evidence type="ECO:0000313" key="5">
    <source>
        <dbReference type="Proteomes" id="UP000001396"/>
    </source>
</evidence>
<dbReference type="PANTHER" id="PTHR15238:SF1">
    <property type="entry name" value="LARGE RIBOSOMAL SUBUNIT PROTEIN BL33M"/>
    <property type="match status" value="1"/>
</dbReference>
<keyword evidence="3" id="KW-0687">Ribonucleoprotein</keyword>
<dbReference type="OMA" id="MIWTAHS"/>
<dbReference type="InterPro" id="IPR011332">
    <property type="entry name" value="Ribosomal_zn-bd"/>
</dbReference>
<dbReference type="PANTHER" id="PTHR15238">
    <property type="entry name" value="54S RIBOSOMAL PROTEIN L39, MITOCHONDRIAL"/>
    <property type="match status" value="1"/>
</dbReference>
<evidence type="ECO:0000313" key="4">
    <source>
        <dbReference type="EMBL" id="EFA86615.1"/>
    </source>
</evidence>
<gene>
    <name evidence="4" type="primary">mrpl33</name>
    <name evidence="4" type="ORF">PPL_00416</name>
</gene>
<dbReference type="SUPFAM" id="SSF57829">
    <property type="entry name" value="Zn-binding ribosomal proteins"/>
    <property type="match status" value="1"/>
</dbReference>
<name>D3AWE2_HETP5</name>
<organism evidence="4 5">
    <name type="scientific">Heterostelium pallidum (strain ATCC 26659 / Pp 5 / PN500)</name>
    <name type="common">Cellular slime mold</name>
    <name type="synonym">Polysphondylium pallidum</name>
    <dbReference type="NCBI Taxonomy" id="670386"/>
    <lineage>
        <taxon>Eukaryota</taxon>
        <taxon>Amoebozoa</taxon>
        <taxon>Evosea</taxon>
        <taxon>Eumycetozoa</taxon>
        <taxon>Dictyostelia</taxon>
        <taxon>Acytosteliales</taxon>
        <taxon>Acytosteliaceae</taxon>
        <taxon>Heterostelium</taxon>
    </lineage>
</organism>